<dbReference type="PANTHER" id="PTHR21255">
    <property type="entry name" value="T-COMPLEX-ASSOCIATED-TESTIS-EXPRESSED 1/ DYNEIN LIGHT CHAIN"/>
    <property type="match status" value="1"/>
</dbReference>
<dbReference type="Gene3D" id="3.30.1140.40">
    <property type="entry name" value="Tctex-1"/>
    <property type="match status" value="1"/>
</dbReference>
<evidence type="ECO:0000313" key="4">
    <source>
        <dbReference type="Proteomes" id="UP001217089"/>
    </source>
</evidence>
<comment type="caution">
    <text evidence="3">The sequence shown here is derived from an EMBL/GenBank/DDBJ whole genome shotgun (WGS) entry which is preliminary data.</text>
</comment>
<gene>
    <name evidence="3" type="ORF">KUTeg_010479</name>
</gene>
<evidence type="ECO:0000313" key="3">
    <source>
        <dbReference type="EMBL" id="KAJ8313106.1"/>
    </source>
</evidence>
<dbReference type="Proteomes" id="UP001217089">
    <property type="component" value="Unassembled WGS sequence"/>
</dbReference>
<dbReference type="Pfam" id="PF03645">
    <property type="entry name" value="Tctex-1"/>
    <property type="match status" value="1"/>
</dbReference>
<feature type="compositionally biased region" description="Basic and acidic residues" evidence="2">
    <location>
        <begin position="53"/>
        <end position="70"/>
    </location>
</feature>
<feature type="compositionally biased region" description="Polar residues" evidence="2">
    <location>
        <begin position="72"/>
        <end position="81"/>
    </location>
</feature>
<organism evidence="3 4">
    <name type="scientific">Tegillarca granosa</name>
    <name type="common">Malaysian cockle</name>
    <name type="synonym">Anadara granosa</name>
    <dbReference type="NCBI Taxonomy" id="220873"/>
    <lineage>
        <taxon>Eukaryota</taxon>
        <taxon>Metazoa</taxon>
        <taxon>Spiralia</taxon>
        <taxon>Lophotrochozoa</taxon>
        <taxon>Mollusca</taxon>
        <taxon>Bivalvia</taxon>
        <taxon>Autobranchia</taxon>
        <taxon>Pteriomorphia</taxon>
        <taxon>Arcoida</taxon>
        <taxon>Arcoidea</taxon>
        <taxon>Arcidae</taxon>
        <taxon>Tegillarca</taxon>
    </lineage>
</organism>
<evidence type="ECO:0000256" key="2">
    <source>
        <dbReference type="SAM" id="MobiDB-lite"/>
    </source>
</evidence>
<keyword evidence="4" id="KW-1185">Reference proteome</keyword>
<reference evidence="3 4" key="1">
    <citation type="submission" date="2022-12" db="EMBL/GenBank/DDBJ databases">
        <title>Chromosome-level genome of Tegillarca granosa.</title>
        <authorList>
            <person name="Kim J."/>
        </authorList>
    </citation>
    <scope>NUCLEOTIDE SEQUENCE [LARGE SCALE GENOMIC DNA]</scope>
    <source>
        <strain evidence="3">Teg-2019</strain>
        <tissue evidence="3">Adductor muscle</tissue>
    </source>
</reference>
<feature type="compositionally biased region" description="Polar residues" evidence="2">
    <location>
        <begin position="39"/>
        <end position="52"/>
    </location>
</feature>
<proteinExistence type="inferred from homology"/>
<dbReference type="InterPro" id="IPR038586">
    <property type="entry name" value="Tctex-1-like_sf"/>
</dbReference>
<evidence type="ECO:0000256" key="1">
    <source>
        <dbReference type="ARBA" id="ARBA00005361"/>
    </source>
</evidence>
<name>A0ABQ9FA53_TEGGR</name>
<sequence length="246" mass="27825">MFVLFDLREEISTKMETINEKLTIQALKEHDKVHPKLKASSTKDPGTVTSSNKDTKEDEKPRKINTERRLRLTSQSDTVSVKSGGIPKSDGRPSGMSFFRIVAATRAWQRLAKKSKASSSQPQKPIVRLENTYRLEPVSGTAFSPEKVENVIRDVLDSRLNKVTYHPARSKTLATDLSTVIKGRVKMLDFKRYKIVCNVIIMENKDQGVQVASRCIWNSSTDNFATYTYRNSSITAIAYVHGAYYE</sequence>
<dbReference type="CDD" id="cd21451">
    <property type="entry name" value="DLC-like_TCTEX1D"/>
    <property type="match status" value="1"/>
</dbReference>
<feature type="region of interest" description="Disordered" evidence="2">
    <location>
        <begin position="33"/>
        <end position="92"/>
    </location>
</feature>
<protein>
    <submittedName>
        <fullName evidence="3">Uncharacterized protein</fullName>
    </submittedName>
</protein>
<dbReference type="InterPro" id="IPR005334">
    <property type="entry name" value="Tctex-1-like"/>
</dbReference>
<dbReference type="PANTHER" id="PTHR21255:SF65">
    <property type="entry name" value="TCTEX1 DOMAIN-CONTAINING PROTEIN 2"/>
    <property type="match status" value="1"/>
</dbReference>
<accession>A0ABQ9FA53</accession>
<dbReference type="EMBL" id="JARBDR010000440">
    <property type="protein sequence ID" value="KAJ8313106.1"/>
    <property type="molecule type" value="Genomic_DNA"/>
</dbReference>
<comment type="similarity">
    <text evidence="1">Belongs to the dynein light chain Tctex-type family.</text>
</comment>